<dbReference type="InterPro" id="IPR036188">
    <property type="entry name" value="FAD/NAD-bd_sf"/>
</dbReference>
<dbReference type="GO" id="GO:0004497">
    <property type="term" value="F:monooxygenase activity"/>
    <property type="evidence" value="ECO:0007669"/>
    <property type="project" value="UniProtKB-KW"/>
</dbReference>
<dbReference type="Gene3D" id="3.50.50.60">
    <property type="entry name" value="FAD/NAD(P)-binding domain"/>
    <property type="match status" value="2"/>
</dbReference>
<protein>
    <submittedName>
        <fullName evidence="8">Ubiquinone biosynthesis monooxygenase</fullName>
    </submittedName>
</protein>
<dbReference type="Pfam" id="PF01494">
    <property type="entry name" value="FAD_binding_3"/>
    <property type="match status" value="1"/>
</dbReference>
<evidence type="ECO:0000256" key="5">
    <source>
        <dbReference type="ARBA" id="ARBA00023002"/>
    </source>
</evidence>
<evidence type="ECO:0000259" key="7">
    <source>
        <dbReference type="Pfam" id="PF01494"/>
    </source>
</evidence>
<evidence type="ECO:0000256" key="1">
    <source>
        <dbReference type="ARBA" id="ARBA00001974"/>
    </source>
</evidence>
<keyword evidence="9" id="KW-1185">Reference proteome</keyword>
<comment type="cofactor">
    <cofactor evidence="1">
        <name>FAD</name>
        <dbReference type="ChEBI" id="CHEBI:57692"/>
    </cofactor>
</comment>
<keyword evidence="5" id="KW-0560">Oxidoreductase</keyword>
<comment type="caution">
    <text evidence="8">The sequence shown here is derived from an EMBL/GenBank/DDBJ whole genome shotgun (WGS) entry which is preliminary data.</text>
</comment>
<dbReference type="InterPro" id="IPR018168">
    <property type="entry name" value="Ubi_Hdrlase_CS"/>
</dbReference>
<dbReference type="OrthoDB" id="683240at2759"/>
<keyword evidence="6 8" id="KW-0503">Monooxygenase</keyword>
<dbReference type="InterPro" id="IPR010971">
    <property type="entry name" value="UbiH/COQ6"/>
</dbReference>
<evidence type="ECO:0000256" key="4">
    <source>
        <dbReference type="ARBA" id="ARBA00022827"/>
    </source>
</evidence>
<comment type="similarity">
    <text evidence="2">Belongs to the UbiH/COQ6 family.</text>
</comment>
<evidence type="ECO:0000256" key="2">
    <source>
        <dbReference type="ARBA" id="ARBA00005349"/>
    </source>
</evidence>
<reference evidence="8" key="1">
    <citation type="submission" date="2022-07" db="EMBL/GenBank/DDBJ databases">
        <title>Phylogenomic reconstructions and comparative analyses of Kickxellomycotina fungi.</title>
        <authorList>
            <person name="Reynolds N.K."/>
            <person name="Stajich J.E."/>
            <person name="Barry K."/>
            <person name="Grigoriev I.V."/>
            <person name="Crous P."/>
            <person name="Smith M.E."/>
        </authorList>
    </citation>
    <scope>NUCLEOTIDE SEQUENCE</scope>
    <source>
        <strain evidence="8">NRRL 1566</strain>
    </source>
</reference>
<gene>
    <name evidence="8" type="primary">COQ6</name>
    <name evidence="8" type="ORF">IWW36_004261</name>
</gene>
<sequence length="474" mass="51476">MLQRRLLLSHRLPDLGLRRGLATQQPPLSDGSCERYDIAIVGGGPAGCTMAAALGSLDAMSHMRIALIDSGKLSDIRKWEPPIDTYLPRTLQITASNQRFLKRLGIWHWCFEDRIQGYSRAVVTDALGKGKIDLDAPNAYSGDPAFMIETKNLVSGLLKAIDHNGSCIDVLERSKVVNMASASSTNANPAAVKWPTITLSDNRQLQARLVIGADGANSCIRKYANIGTYGAKYAQYGLVATLCLQEPISAAFQRFLPTGPIAMLPFPGGFANLVWSLDADLIQLLKSRISSDIVNAAFRLSPIEMDRIYDLLRTDASTELITNEIAWRLQSNANATNDSSAPPLVAAVMAKSSFPLQLRLVDSLTADRVALIGDAGHVMHPLAGQGLNMGLEDVQCLVQVLEGAATSGEDIGVVLDRYNSQRYVRNLAMQGIVDKVWHVFGARSSLVASLRSLAMNGLDHLPVIKSRMIHAFMQ</sequence>
<dbReference type="GO" id="GO:0071949">
    <property type="term" value="F:FAD binding"/>
    <property type="evidence" value="ECO:0007669"/>
    <property type="project" value="InterPro"/>
</dbReference>
<dbReference type="NCBIfam" id="TIGR01988">
    <property type="entry name" value="Ubi-OHases"/>
    <property type="match status" value="1"/>
</dbReference>
<keyword evidence="3" id="KW-0285">Flavoprotein</keyword>
<name>A0A9W8I8M7_9FUNG</name>
<dbReference type="GO" id="GO:0016705">
    <property type="term" value="F:oxidoreductase activity, acting on paired donors, with incorporation or reduction of molecular oxygen"/>
    <property type="evidence" value="ECO:0007669"/>
    <property type="project" value="InterPro"/>
</dbReference>
<organism evidence="8 9">
    <name type="scientific">Coemansia brasiliensis</name>
    <dbReference type="NCBI Taxonomy" id="2650707"/>
    <lineage>
        <taxon>Eukaryota</taxon>
        <taxon>Fungi</taxon>
        <taxon>Fungi incertae sedis</taxon>
        <taxon>Zoopagomycota</taxon>
        <taxon>Kickxellomycotina</taxon>
        <taxon>Kickxellomycetes</taxon>
        <taxon>Kickxellales</taxon>
        <taxon>Kickxellaceae</taxon>
        <taxon>Coemansia</taxon>
    </lineage>
</organism>
<dbReference type="InterPro" id="IPR051205">
    <property type="entry name" value="UbiH/COQ6_monooxygenase"/>
</dbReference>
<dbReference type="PANTHER" id="PTHR43876">
    <property type="entry name" value="UBIQUINONE BIOSYNTHESIS MONOOXYGENASE COQ6, MITOCHONDRIAL"/>
    <property type="match status" value="1"/>
</dbReference>
<proteinExistence type="inferred from homology"/>
<accession>A0A9W8I8M7</accession>
<keyword evidence="8" id="KW-0830">Ubiquinone</keyword>
<dbReference type="EMBL" id="JANBUW010000492">
    <property type="protein sequence ID" value="KAJ2846626.1"/>
    <property type="molecule type" value="Genomic_DNA"/>
</dbReference>
<evidence type="ECO:0000313" key="9">
    <source>
        <dbReference type="Proteomes" id="UP001139887"/>
    </source>
</evidence>
<dbReference type="PRINTS" id="PR00420">
    <property type="entry name" value="RNGMNOXGNASE"/>
</dbReference>
<dbReference type="AlphaFoldDB" id="A0A9W8I8M7"/>
<evidence type="ECO:0000256" key="6">
    <source>
        <dbReference type="ARBA" id="ARBA00023033"/>
    </source>
</evidence>
<evidence type="ECO:0000313" key="8">
    <source>
        <dbReference type="EMBL" id="KAJ2846626.1"/>
    </source>
</evidence>
<evidence type="ECO:0000256" key="3">
    <source>
        <dbReference type="ARBA" id="ARBA00022630"/>
    </source>
</evidence>
<dbReference type="SUPFAM" id="SSF51905">
    <property type="entry name" value="FAD/NAD(P)-binding domain"/>
    <property type="match status" value="1"/>
</dbReference>
<dbReference type="InterPro" id="IPR002938">
    <property type="entry name" value="FAD-bd"/>
</dbReference>
<dbReference type="GO" id="GO:0005739">
    <property type="term" value="C:mitochondrion"/>
    <property type="evidence" value="ECO:0007669"/>
    <property type="project" value="TreeGrafter"/>
</dbReference>
<dbReference type="Proteomes" id="UP001139887">
    <property type="component" value="Unassembled WGS sequence"/>
</dbReference>
<dbReference type="PROSITE" id="PS01304">
    <property type="entry name" value="UBIH"/>
    <property type="match status" value="1"/>
</dbReference>
<dbReference type="PANTHER" id="PTHR43876:SF7">
    <property type="entry name" value="UBIQUINONE BIOSYNTHESIS MONOOXYGENASE COQ6, MITOCHONDRIAL"/>
    <property type="match status" value="1"/>
</dbReference>
<dbReference type="GO" id="GO:0006744">
    <property type="term" value="P:ubiquinone biosynthetic process"/>
    <property type="evidence" value="ECO:0007669"/>
    <property type="project" value="InterPro"/>
</dbReference>
<feature type="domain" description="FAD-binding" evidence="7">
    <location>
        <begin position="36"/>
        <end position="423"/>
    </location>
</feature>
<keyword evidence="4" id="KW-0274">FAD</keyword>